<dbReference type="GO" id="GO:0046872">
    <property type="term" value="F:metal ion binding"/>
    <property type="evidence" value="ECO:0007669"/>
    <property type="project" value="UniProtKB-KW"/>
</dbReference>
<gene>
    <name evidence="9" type="ORF">H4R34_005539</name>
</gene>
<reference evidence="9" key="1">
    <citation type="submission" date="2022-07" db="EMBL/GenBank/DDBJ databases">
        <title>Phylogenomic reconstructions and comparative analyses of Kickxellomycotina fungi.</title>
        <authorList>
            <person name="Reynolds N.K."/>
            <person name="Stajich J.E."/>
            <person name="Barry K."/>
            <person name="Grigoriev I.V."/>
            <person name="Crous P."/>
            <person name="Smith M.E."/>
        </authorList>
    </citation>
    <scope>NUCLEOTIDE SEQUENCE</scope>
    <source>
        <strain evidence="9">RSA 567</strain>
    </source>
</reference>
<dbReference type="Proteomes" id="UP001151582">
    <property type="component" value="Unassembled WGS sequence"/>
</dbReference>
<evidence type="ECO:0000256" key="7">
    <source>
        <dbReference type="SAM" id="MobiDB-lite"/>
    </source>
</evidence>
<dbReference type="GO" id="GO:0016020">
    <property type="term" value="C:membrane"/>
    <property type="evidence" value="ECO:0007669"/>
    <property type="project" value="UniProtKB-SubCell"/>
</dbReference>
<evidence type="ECO:0000313" key="10">
    <source>
        <dbReference type="Proteomes" id="UP001151582"/>
    </source>
</evidence>
<keyword evidence="10" id="KW-1185">Reference proteome</keyword>
<dbReference type="EMBL" id="JANBQB010001166">
    <property type="protein sequence ID" value="KAJ1972050.1"/>
    <property type="molecule type" value="Genomic_DNA"/>
</dbReference>
<evidence type="ECO:0008006" key="11">
    <source>
        <dbReference type="Google" id="ProtNLM"/>
    </source>
</evidence>
<evidence type="ECO:0000313" key="9">
    <source>
        <dbReference type="EMBL" id="KAJ1972050.1"/>
    </source>
</evidence>
<feature type="binding site" evidence="6">
    <location>
        <position position="287"/>
    </location>
    <ligand>
        <name>Zn(2+)</name>
        <dbReference type="ChEBI" id="CHEBI:29105"/>
    </ligand>
</feature>
<feature type="binding site" evidence="6">
    <location>
        <position position="137"/>
    </location>
    <ligand>
        <name>Zn(2+)</name>
        <dbReference type="ChEBI" id="CHEBI:29105"/>
    </ligand>
</feature>
<feature type="transmembrane region" description="Helical" evidence="8">
    <location>
        <begin position="83"/>
        <end position="104"/>
    </location>
</feature>
<keyword evidence="6" id="KW-0479">Metal-binding</keyword>
<protein>
    <recommendedName>
        <fullName evidence="11">Hemolysin-III channel protein Izh2</fullName>
    </recommendedName>
</protein>
<feature type="transmembrane region" description="Helical" evidence="8">
    <location>
        <begin position="243"/>
        <end position="264"/>
    </location>
</feature>
<feature type="region of interest" description="Disordered" evidence="7">
    <location>
        <begin position="1"/>
        <end position="23"/>
    </location>
</feature>
<dbReference type="OrthoDB" id="529367at2759"/>
<evidence type="ECO:0000256" key="3">
    <source>
        <dbReference type="ARBA" id="ARBA00022692"/>
    </source>
</evidence>
<feature type="transmembrane region" description="Helical" evidence="8">
    <location>
        <begin position="181"/>
        <end position="200"/>
    </location>
</feature>
<name>A0A9W8B0F0_9FUNG</name>
<dbReference type="AlphaFoldDB" id="A0A9W8B0F0"/>
<proteinExistence type="inferred from homology"/>
<feature type="binding site" evidence="6">
    <location>
        <position position="283"/>
    </location>
    <ligand>
        <name>Zn(2+)</name>
        <dbReference type="ChEBI" id="CHEBI:29105"/>
    </ligand>
</feature>
<feature type="transmembrane region" description="Helical" evidence="8">
    <location>
        <begin position="285"/>
        <end position="307"/>
    </location>
</feature>
<evidence type="ECO:0000256" key="6">
    <source>
        <dbReference type="PIRSR" id="PIRSR604254-1"/>
    </source>
</evidence>
<keyword evidence="5 8" id="KW-0472">Membrane</keyword>
<comment type="caution">
    <text evidence="9">The sequence shown here is derived from an EMBL/GenBank/DDBJ whole genome shotgun (WGS) entry which is preliminary data.</text>
</comment>
<comment type="similarity">
    <text evidence="2">Belongs to the ADIPOR family.</text>
</comment>
<dbReference type="GO" id="GO:0006882">
    <property type="term" value="P:intracellular zinc ion homeostasis"/>
    <property type="evidence" value="ECO:0007669"/>
    <property type="project" value="TreeGrafter"/>
</dbReference>
<organism evidence="9 10">
    <name type="scientific">Dimargaris verticillata</name>
    <dbReference type="NCBI Taxonomy" id="2761393"/>
    <lineage>
        <taxon>Eukaryota</taxon>
        <taxon>Fungi</taxon>
        <taxon>Fungi incertae sedis</taxon>
        <taxon>Zoopagomycota</taxon>
        <taxon>Kickxellomycotina</taxon>
        <taxon>Dimargaritomycetes</taxon>
        <taxon>Dimargaritales</taxon>
        <taxon>Dimargaritaceae</taxon>
        <taxon>Dimargaris</taxon>
    </lineage>
</organism>
<feature type="transmembrane region" description="Helical" evidence="8">
    <location>
        <begin position="153"/>
        <end position="175"/>
    </location>
</feature>
<dbReference type="PANTHER" id="PTHR20855:SF52">
    <property type="entry name" value="ADIPONECTIN RECEPTOR PROTEIN"/>
    <property type="match status" value="1"/>
</dbReference>
<comment type="subcellular location">
    <subcellularLocation>
        <location evidence="1">Membrane</location>
        <topology evidence="1">Multi-pass membrane protein</topology>
    </subcellularLocation>
</comment>
<keyword evidence="3 8" id="KW-0812">Transmembrane</keyword>
<sequence>MPSLRHRSTALSPSDTAKRAVSPDTATKAASYYLADRMLLTLDELPAWMHDNTYILSGYRPPLLTYRRCFGSLFYLHNETGNIYSHLLGAVLFAYFAMQTASYIDHHGSTVRWYDVTVIAAFLVGAILCLSLSATFHLVACHSHQVSRQWNKCDHLGIIVLIVGSFYPPIYYAFYCHPRVLMLYLALISTFGLTGAYFCAQDRFQTPAYRWTRTLLYIGMGLSGALPLCHSLLWYGWAHTYQALSLTWFLTMGAAYVAGALIYACRVPERWYPGQFDYWLHSHQIFHLFVVAAAVCHYIGVINAFNWHHTSEPICLT</sequence>
<evidence type="ECO:0000256" key="2">
    <source>
        <dbReference type="ARBA" id="ARBA00007018"/>
    </source>
</evidence>
<dbReference type="InterPro" id="IPR004254">
    <property type="entry name" value="AdipoR/HlyIII-related"/>
</dbReference>
<dbReference type="PANTHER" id="PTHR20855">
    <property type="entry name" value="ADIPOR/PROGESTIN RECEPTOR-RELATED"/>
    <property type="match status" value="1"/>
</dbReference>
<feature type="transmembrane region" description="Helical" evidence="8">
    <location>
        <begin position="116"/>
        <end position="141"/>
    </location>
</feature>
<dbReference type="GO" id="GO:0038023">
    <property type="term" value="F:signaling receptor activity"/>
    <property type="evidence" value="ECO:0007669"/>
    <property type="project" value="TreeGrafter"/>
</dbReference>
<evidence type="ECO:0000256" key="1">
    <source>
        <dbReference type="ARBA" id="ARBA00004141"/>
    </source>
</evidence>
<evidence type="ECO:0000256" key="4">
    <source>
        <dbReference type="ARBA" id="ARBA00022989"/>
    </source>
</evidence>
<evidence type="ECO:0000256" key="8">
    <source>
        <dbReference type="SAM" id="Phobius"/>
    </source>
</evidence>
<evidence type="ECO:0000256" key="5">
    <source>
        <dbReference type="ARBA" id="ARBA00023136"/>
    </source>
</evidence>
<dbReference type="Pfam" id="PF03006">
    <property type="entry name" value="HlyIII"/>
    <property type="match status" value="1"/>
</dbReference>
<keyword evidence="4 8" id="KW-1133">Transmembrane helix</keyword>
<feature type="transmembrane region" description="Helical" evidence="8">
    <location>
        <begin position="215"/>
        <end position="237"/>
    </location>
</feature>
<accession>A0A9W8B0F0</accession>
<keyword evidence="6" id="KW-0862">Zinc</keyword>